<name>A0A6C0CB24_9ZZZZ</name>
<dbReference type="GO" id="GO:0016855">
    <property type="term" value="F:racemase and epimerase activity, acting on amino acids and derivatives"/>
    <property type="evidence" value="ECO:0007669"/>
    <property type="project" value="InterPro"/>
</dbReference>
<dbReference type="InterPro" id="IPR001920">
    <property type="entry name" value="Asp/Glu_race"/>
</dbReference>
<dbReference type="EMBL" id="MN739379">
    <property type="protein sequence ID" value="QHT01631.1"/>
    <property type="molecule type" value="Genomic_DNA"/>
</dbReference>
<sequence>MKLLIIDSANGAQTFINSIKRVKQLEFKLVKLAVSNLSKVNKQTLRDYTLKLLITNLQSKQALKNYDLCIIMCISASSSIFDILIKHHFIIANTLIIEPIIPMCLYIKKHKLKTLLILSTPLTHKIGWISKLLNGPSFNIVYASLNLVENEITNSFKVIEAISKLITYKAFIAKCDGIVLGCSNYSLIKPIIARELKSSYNFNGELVDSSVITFNYYRALFSNT</sequence>
<protein>
    <submittedName>
        <fullName evidence="1">Uncharacterized protein</fullName>
    </submittedName>
</protein>
<dbReference type="AlphaFoldDB" id="A0A6C0CB24"/>
<organism evidence="1">
    <name type="scientific">viral metagenome</name>
    <dbReference type="NCBI Taxonomy" id="1070528"/>
    <lineage>
        <taxon>unclassified sequences</taxon>
        <taxon>metagenomes</taxon>
        <taxon>organismal metagenomes</taxon>
    </lineage>
</organism>
<proteinExistence type="predicted"/>
<dbReference type="SUPFAM" id="SSF53681">
    <property type="entry name" value="Aspartate/glutamate racemase"/>
    <property type="match status" value="1"/>
</dbReference>
<accession>A0A6C0CB24</accession>
<reference evidence="1" key="1">
    <citation type="journal article" date="2020" name="Nature">
        <title>Giant virus diversity and host interactions through global metagenomics.</title>
        <authorList>
            <person name="Schulz F."/>
            <person name="Roux S."/>
            <person name="Paez-Espino D."/>
            <person name="Jungbluth S."/>
            <person name="Walsh D.A."/>
            <person name="Denef V.J."/>
            <person name="McMahon K.D."/>
            <person name="Konstantinidis K.T."/>
            <person name="Eloe-Fadrosh E.A."/>
            <person name="Kyrpides N.C."/>
            <person name="Woyke T."/>
        </authorList>
    </citation>
    <scope>NUCLEOTIDE SEQUENCE</scope>
    <source>
        <strain evidence="1">GVMAG-M-3300020523-10</strain>
    </source>
</reference>
<dbReference type="Gene3D" id="3.40.50.1860">
    <property type="match status" value="1"/>
</dbReference>
<evidence type="ECO:0000313" key="1">
    <source>
        <dbReference type="EMBL" id="QHT01631.1"/>
    </source>
</evidence>